<dbReference type="InterPro" id="IPR050765">
    <property type="entry name" value="Riboflavin_Biosynth_HTPR"/>
</dbReference>
<dbReference type="Proteomes" id="UP000177130">
    <property type="component" value="Unassembled WGS sequence"/>
</dbReference>
<dbReference type="STRING" id="1802306.A3C72_01955"/>
<dbReference type="Pfam" id="PF00186">
    <property type="entry name" value="DHFR_1"/>
    <property type="match status" value="1"/>
</dbReference>
<dbReference type="GO" id="GO:0004146">
    <property type="term" value="F:dihydrofolate reductase activity"/>
    <property type="evidence" value="ECO:0007669"/>
    <property type="project" value="InterPro"/>
</dbReference>
<accession>A0A1G2MKN6</accession>
<proteinExistence type="predicted"/>
<comment type="caution">
    <text evidence="2">The sequence shown here is derived from an EMBL/GenBank/DDBJ whole genome shotgun (WGS) entry which is preliminary data.</text>
</comment>
<dbReference type="InterPro" id="IPR024072">
    <property type="entry name" value="DHFR-like_dom_sf"/>
</dbReference>
<protein>
    <recommendedName>
        <fullName evidence="1">DHFR domain-containing protein</fullName>
    </recommendedName>
</protein>
<organism evidence="2 3">
    <name type="scientific">Candidatus Taylorbacteria bacterium RIFCSPHIGHO2_02_FULL_43_32b</name>
    <dbReference type="NCBI Taxonomy" id="1802306"/>
    <lineage>
        <taxon>Bacteria</taxon>
        <taxon>Candidatus Tayloriibacteriota</taxon>
    </lineage>
</organism>
<dbReference type="InterPro" id="IPR001796">
    <property type="entry name" value="DHFR_dom"/>
</dbReference>
<reference evidence="2 3" key="1">
    <citation type="journal article" date="2016" name="Nat. Commun.">
        <title>Thousands of microbial genomes shed light on interconnected biogeochemical processes in an aquifer system.</title>
        <authorList>
            <person name="Anantharaman K."/>
            <person name="Brown C.T."/>
            <person name="Hug L.A."/>
            <person name="Sharon I."/>
            <person name="Castelle C.J."/>
            <person name="Probst A.J."/>
            <person name="Thomas B.C."/>
            <person name="Singh A."/>
            <person name="Wilkins M.J."/>
            <person name="Karaoz U."/>
            <person name="Brodie E.L."/>
            <person name="Williams K.H."/>
            <person name="Hubbard S.S."/>
            <person name="Banfield J.F."/>
        </authorList>
    </citation>
    <scope>NUCLEOTIDE SEQUENCE [LARGE SCALE GENOMIC DNA]</scope>
</reference>
<evidence type="ECO:0000259" key="1">
    <source>
        <dbReference type="PROSITE" id="PS51330"/>
    </source>
</evidence>
<dbReference type="SUPFAM" id="SSF53597">
    <property type="entry name" value="Dihydrofolate reductase-like"/>
    <property type="match status" value="1"/>
</dbReference>
<sequence length="165" mass="18022">MKVFVIAALTADGFIAKDPKEPSTAWTSKADKKHFMEVSKSAGAIVMGLNTFLTIGKALPGRRNIIYSPEPVNHRDVETTTLPPQELIAKLEKEGVSVVAICGGATIYTMFMKAGVVDTIHFTIEPVTFGSGLNIFKEKISTNLELVSSEKRDNSVFLEYKVLKS</sequence>
<dbReference type="EMBL" id="MHRK01000011">
    <property type="protein sequence ID" value="OHA24433.1"/>
    <property type="molecule type" value="Genomic_DNA"/>
</dbReference>
<evidence type="ECO:0000313" key="2">
    <source>
        <dbReference type="EMBL" id="OHA24433.1"/>
    </source>
</evidence>
<dbReference type="GO" id="GO:0046654">
    <property type="term" value="P:tetrahydrofolate biosynthetic process"/>
    <property type="evidence" value="ECO:0007669"/>
    <property type="project" value="InterPro"/>
</dbReference>
<evidence type="ECO:0000313" key="3">
    <source>
        <dbReference type="Proteomes" id="UP000177130"/>
    </source>
</evidence>
<name>A0A1G2MKN6_9BACT</name>
<gene>
    <name evidence="2" type="ORF">A3C72_01955</name>
</gene>
<dbReference type="AlphaFoldDB" id="A0A1G2MKN6"/>
<dbReference type="PANTHER" id="PTHR38011">
    <property type="entry name" value="DIHYDROFOLATE REDUCTASE FAMILY PROTEIN (AFU_ORTHOLOGUE AFUA_8G06820)"/>
    <property type="match status" value="1"/>
</dbReference>
<feature type="domain" description="DHFR" evidence="1">
    <location>
        <begin position="1"/>
        <end position="165"/>
    </location>
</feature>
<dbReference type="Gene3D" id="3.40.430.10">
    <property type="entry name" value="Dihydrofolate Reductase, subunit A"/>
    <property type="match status" value="1"/>
</dbReference>
<dbReference type="PROSITE" id="PS51330">
    <property type="entry name" value="DHFR_2"/>
    <property type="match status" value="1"/>
</dbReference>
<dbReference type="PANTHER" id="PTHR38011:SF11">
    <property type="entry name" value="2,5-DIAMINO-6-RIBOSYLAMINO-4(3H)-PYRIMIDINONE 5'-PHOSPHATE REDUCTASE"/>
    <property type="match status" value="1"/>
</dbReference>